<reference evidence="1 2" key="1">
    <citation type="submission" date="2018-07" db="EMBL/GenBank/DDBJ databases">
        <title>Genomic Encyclopedia of Type Strains, Phase IV (KMG-IV): sequencing the most valuable type-strain genomes for metagenomic binning, comparative biology and taxonomic classification.</title>
        <authorList>
            <person name="Goeker M."/>
        </authorList>
    </citation>
    <scope>NUCLEOTIDE SEQUENCE [LARGE SCALE GENOMIC DNA]</scope>
    <source>
        <strain evidence="1 2">DSM 44290</strain>
    </source>
</reference>
<dbReference type="RefSeq" id="WP_156524957.1">
    <property type="nucleotide sequence ID" value="NZ_QQBC01000010.1"/>
</dbReference>
<proteinExistence type="predicted"/>
<comment type="caution">
    <text evidence="1">The sequence shown here is derived from an EMBL/GenBank/DDBJ whole genome shotgun (WGS) entry which is preliminary data.</text>
</comment>
<dbReference type="STRING" id="1210086.GCA_001613105_06545"/>
<evidence type="ECO:0000313" key="2">
    <source>
        <dbReference type="Proteomes" id="UP000254869"/>
    </source>
</evidence>
<organism evidence="1 2">
    <name type="scientific">Nocardia pseudobrasiliensis</name>
    <dbReference type="NCBI Taxonomy" id="45979"/>
    <lineage>
        <taxon>Bacteria</taxon>
        <taxon>Bacillati</taxon>
        <taxon>Actinomycetota</taxon>
        <taxon>Actinomycetes</taxon>
        <taxon>Mycobacteriales</taxon>
        <taxon>Nocardiaceae</taxon>
        <taxon>Nocardia</taxon>
    </lineage>
</organism>
<protein>
    <submittedName>
        <fullName evidence="1">Uncharacterized protein</fullName>
    </submittedName>
</protein>
<dbReference type="AlphaFoldDB" id="A0A370I216"/>
<dbReference type="EMBL" id="QQBC01000010">
    <property type="protein sequence ID" value="RDI63324.1"/>
    <property type="molecule type" value="Genomic_DNA"/>
</dbReference>
<sequence length="53" mass="5926">MTSVADDLIEDWSAAPDGRVDVHASDVGSLRMYERGTRRPEPFTLTARFRGES</sequence>
<name>A0A370I216_9NOCA</name>
<gene>
    <name evidence="1" type="ORF">DFR76_11021</name>
</gene>
<accession>A0A370I216</accession>
<dbReference type="Proteomes" id="UP000254869">
    <property type="component" value="Unassembled WGS sequence"/>
</dbReference>
<evidence type="ECO:0000313" key="1">
    <source>
        <dbReference type="EMBL" id="RDI63324.1"/>
    </source>
</evidence>
<keyword evidence="2" id="KW-1185">Reference proteome</keyword>